<comment type="caution">
    <text evidence="2">The sequence shown here is derived from an EMBL/GenBank/DDBJ whole genome shotgun (WGS) entry which is preliminary data.</text>
</comment>
<dbReference type="AlphaFoldDB" id="A0A2W2F1R4"/>
<dbReference type="GO" id="GO:0003824">
    <property type="term" value="F:catalytic activity"/>
    <property type="evidence" value="ECO:0007669"/>
    <property type="project" value="InterPro"/>
</dbReference>
<proteinExistence type="predicted"/>
<gene>
    <name evidence="2" type="ORF">C1I98_36365</name>
</gene>
<feature type="domain" description="CMP/dCMP-type deaminase" evidence="1">
    <location>
        <begin position="96"/>
        <end position="202"/>
    </location>
</feature>
<dbReference type="Pfam" id="PF00383">
    <property type="entry name" value="dCMP_cyt_deam_1"/>
    <property type="match status" value="1"/>
</dbReference>
<organism evidence="2 3">
    <name type="scientific">Spongiactinospora gelatinilytica</name>
    <dbReference type="NCBI Taxonomy" id="2666298"/>
    <lineage>
        <taxon>Bacteria</taxon>
        <taxon>Bacillati</taxon>
        <taxon>Actinomycetota</taxon>
        <taxon>Actinomycetes</taxon>
        <taxon>Streptosporangiales</taxon>
        <taxon>Streptosporangiaceae</taxon>
        <taxon>Spongiactinospora</taxon>
    </lineage>
</organism>
<dbReference type="InterPro" id="IPR002125">
    <property type="entry name" value="CMP_dCMP_dom"/>
</dbReference>
<dbReference type="InterPro" id="IPR016193">
    <property type="entry name" value="Cytidine_deaminase-like"/>
</dbReference>
<accession>A0A2W2F1R4</accession>
<protein>
    <recommendedName>
        <fullName evidence="1">CMP/dCMP-type deaminase domain-containing protein</fullName>
    </recommendedName>
</protein>
<evidence type="ECO:0000313" key="2">
    <source>
        <dbReference type="EMBL" id="PZG23229.1"/>
    </source>
</evidence>
<dbReference type="Proteomes" id="UP000248544">
    <property type="component" value="Unassembled WGS sequence"/>
</dbReference>
<sequence length="290" mass="31063">MWTVCYPPIACRGIAKYRADSQGKSALRWGARTRMGTCTVRLGSRFGGGIHPMPPPPPGDPTAKEVFDAWLAFVNRHGIADLAARCAQGRAAQVKMERARSTAVKSTWGNASCFAVVEVVKREGSGIVVAAAAGWSQSEHAAEGKVHAERSAIQQAFELLGSGILGISRVYVELAPCSTRIGRQSDSCAEWLSTIAPNATVMYSHDHPGEIDAWKKLNTEMAKEDGIYEFASNFLNAGEARVSDDGLYVAWRGGLPRAAYHTSAQYLAAKLENSPSQEVPLAAAARVDGT</sequence>
<dbReference type="Gene3D" id="3.40.140.10">
    <property type="entry name" value="Cytidine Deaminase, domain 2"/>
    <property type="match status" value="1"/>
</dbReference>
<keyword evidence="3" id="KW-1185">Reference proteome</keyword>
<reference evidence="2 3" key="1">
    <citation type="submission" date="2018-01" db="EMBL/GenBank/DDBJ databases">
        <title>Draft genome sequence of Sphaerisporangium sp. 7K107.</title>
        <authorList>
            <person name="Sahin N."/>
            <person name="Saygin H."/>
            <person name="Ay H."/>
        </authorList>
    </citation>
    <scope>NUCLEOTIDE SEQUENCE [LARGE SCALE GENOMIC DNA]</scope>
    <source>
        <strain evidence="2 3">7K107</strain>
    </source>
</reference>
<name>A0A2W2F1R4_9ACTN</name>
<dbReference type="EMBL" id="POUA01000534">
    <property type="protein sequence ID" value="PZG23229.1"/>
    <property type="molecule type" value="Genomic_DNA"/>
</dbReference>
<evidence type="ECO:0000259" key="1">
    <source>
        <dbReference type="Pfam" id="PF00383"/>
    </source>
</evidence>
<dbReference type="SUPFAM" id="SSF53927">
    <property type="entry name" value="Cytidine deaminase-like"/>
    <property type="match status" value="1"/>
</dbReference>
<evidence type="ECO:0000313" key="3">
    <source>
        <dbReference type="Proteomes" id="UP000248544"/>
    </source>
</evidence>